<evidence type="ECO:0000256" key="5">
    <source>
        <dbReference type="ARBA" id="ARBA00022801"/>
    </source>
</evidence>
<evidence type="ECO:0000256" key="8">
    <source>
        <dbReference type="RuleBase" id="RU004336"/>
    </source>
</evidence>
<evidence type="ECO:0000256" key="4">
    <source>
        <dbReference type="ARBA" id="ARBA00022729"/>
    </source>
</evidence>
<evidence type="ECO:0000256" key="6">
    <source>
        <dbReference type="ARBA" id="ARBA00023295"/>
    </source>
</evidence>
<sequence length="419" mass="45014">MAPFATSTRPASLQLSALLCVLLFSEVWVLQCSAAIGINYGQVGNNLPTPAQVVSLLSSLRVGKVRIYDVNPQVLAAFAGTGIELIVTVPNDLVQPMAASAGQAMQWATANIKPYFPATRVTGIAVGNEVFTDDDQALKASLVPAMRNLHAALAQLGMDGYVHVSTASSLGVLANSYPPSQGAFTPECAPLMLPFLRFLAETNAPFWINAYPYFAYKPRACSVSLSYALSDPYHVGAVDPYTHLQYTSMLYAQVDAVTFAAARLGYGGIPVFVSETGWPSKGDADEVGATVENALAYNRNLLVRQVGNEGTPLRPRQRLEVYLFALFNEDMKPGPTSERNYGLYQPDGRMVYNVGLAQQQTTSAASLSLAASSAPPAMGAKGKHMRCRPEKKLVFAMWKALPPSTLEVVGWWASGRHGV</sequence>
<comment type="catalytic activity">
    <reaction evidence="1">
        <text>Hydrolysis of (1-&gt;3)-beta-D-glucosidic linkages in (1-&gt;3)-beta-D-glucans.</text>
        <dbReference type="EC" id="3.2.1.39"/>
    </reaction>
</comment>
<accession>A0A9R1BQG5</accession>
<dbReference type="InterPro" id="IPR017853">
    <property type="entry name" value="GH"/>
</dbReference>
<dbReference type="EC" id="3.2.1.39" evidence="3"/>
<keyword evidence="5 8" id="KW-0378">Hydrolase</keyword>
<keyword evidence="4 9" id="KW-0732">Signal</keyword>
<dbReference type="InterPro" id="IPR044965">
    <property type="entry name" value="Glyco_hydro_17_plant"/>
</dbReference>
<dbReference type="PROSITE" id="PS00587">
    <property type="entry name" value="GLYCOSYL_HYDROL_F17"/>
    <property type="match status" value="1"/>
</dbReference>
<dbReference type="AlphaFoldDB" id="A0A9R1BQG5"/>
<keyword evidence="11" id="KW-1185">Reference proteome</keyword>
<evidence type="ECO:0000313" key="10">
    <source>
        <dbReference type="EMBL" id="VAI77227.1"/>
    </source>
</evidence>
<dbReference type="PANTHER" id="PTHR32227">
    <property type="entry name" value="GLUCAN ENDO-1,3-BETA-GLUCOSIDASE BG1-RELATED-RELATED"/>
    <property type="match status" value="1"/>
</dbReference>
<evidence type="ECO:0000256" key="1">
    <source>
        <dbReference type="ARBA" id="ARBA00000382"/>
    </source>
</evidence>
<dbReference type="Gramene" id="TRITD7Av1G187470.1">
    <property type="protein sequence ID" value="TRITD7Av1G187470.1"/>
    <property type="gene ID" value="TRITD7Av1G187470"/>
</dbReference>
<dbReference type="SUPFAM" id="SSF51445">
    <property type="entry name" value="(Trans)glycosidases"/>
    <property type="match status" value="1"/>
</dbReference>
<keyword evidence="6 8" id="KW-0326">Glycosidase</keyword>
<dbReference type="Proteomes" id="UP000324705">
    <property type="component" value="Chromosome 7A"/>
</dbReference>
<dbReference type="Gene3D" id="3.20.20.80">
    <property type="entry name" value="Glycosidases"/>
    <property type="match status" value="1"/>
</dbReference>
<gene>
    <name evidence="10" type="ORF">TRITD_7Av1G187470</name>
</gene>
<evidence type="ECO:0000256" key="3">
    <source>
        <dbReference type="ARBA" id="ARBA00012780"/>
    </source>
</evidence>
<dbReference type="OMA" id="RIAMTNY"/>
<dbReference type="EMBL" id="LT934123">
    <property type="protein sequence ID" value="VAI77227.1"/>
    <property type="molecule type" value="Genomic_DNA"/>
</dbReference>
<reference evidence="10 11" key="1">
    <citation type="submission" date="2017-09" db="EMBL/GenBank/DDBJ databases">
        <authorList>
            <consortium name="International Durum Wheat Genome Sequencing Consortium (IDWGSC)"/>
            <person name="Milanesi L."/>
        </authorList>
    </citation>
    <scope>NUCLEOTIDE SEQUENCE [LARGE SCALE GENOMIC DNA]</scope>
    <source>
        <strain evidence="11">cv. Svevo</strain>
    </source>
</reference>
<feature type="signal peptide" evidence="9">
    <location>
        <begin position="1"/>
        <end position="34"/>
    </location>
</feature>
<dbReference type="InterPro" id="IPR000490">
    <property type="entry name" value="Glyco_hydro_17"/>
</dbReference>
<evidence type="ECO:0000256" key="9">
    <source>
        <dbReference type="SAM" id="SignalP"/>
    </source>
</evidence>
<evidence type="ECO:0000256" key="7">
    <source>
        <dbReference type="RuleBase" id="RU004335"/>
    </source>
</evidence>
<evidence type="ECO:0000313" key="11">
    <source>
        <dbReference type="Proteomes" id="UP000324705"/>
    </source>
</evidence>
<dbReference type="FunFam" id="3.20.20.80:FF:000005">
    <property type="entry name" value="Glucan endo-1,3-beta-glucosidase 14"/>
    <property type="match status" value="1"/>
</dbReference>
<name>A0A9R1BQG5_TRITD</name>
<feature type="chain" id="PRO_5040238212" description="glucan endo-1,3-beta-D-glucosidase" evidence="9">
    <location>
        <begin position="35"/>
        <end position="419"/>
    </location>
</feature>
<proteinExistence type="inferred from homology"/>
<comment type="similarity">
    <text evidence="2 7">Belongs to the glycosyl hydrolase 17 family.</text>
</comment>
<protein>
    <recommendedName>
        <fullName evidence="3">glucan endo-1,3-beta-D-glucosidase</fullName>
        <ecNumber evidence="3">3.2.1.39</ecNumber>
    </recommendedName>
</protein>
<evidence type="ECO:0000256" key="2">
    <source>
        <dbReference type="ARBA" id="ARBA00008773"/>
    </source>
</evidence>
<organism evidence="10 11">
    <name type="scientific">Triticum turgidum subsp. durum</name>
    <name type="common">Durum wheat</name>
    <name type="synonym">Triticum durum</name>
    <dbReference type="NCBI Taxonomy" id="4567"/>
    <lineage>
        <taxon>Eukaryota</taxon>
        <taxon>Viridiplantae</taxon>
        <taxon>Streptophyta</taxon>
        <taxon>Embryophyta</taxon>
        <taxon>Tracheophyta</taxon>
        <taxon>Spermatophyta</taxon>
        <taxon>Magnoliopsida</taxon>
        <taxon>Liliopsida</taxon>
        <taxon>Poales</taxon>
        <taxon>Poaceae</taxon>
        <taxon>BOP clade</taxon>
        <taxon>Pooideae</taxon>
        <taxon>Triticodae</taxon>
        <taxon>Triticeae</taxon>
        <taxon>Triticinae</taxon>
        <taxon>Triticum</taxon>
    </lineage>
</organism>
<dbReference type="GO" id="GO:0042973">
    <property type="term" value="F:glucan endo-1,3-beta-D-glucosidase activity"/>
    <property type="evidence" value="ECO:0007669"/>
    <property type="project" value="UniProtKB-EC"/>
</dbReference>
<dbReference type="Pfam" id="PF00332">
    <property type="entry name" value="Glyco_hydro_17"/>
    <property type="match status" value="1"/>
</dbReference>
<dbReference type="GO" id="GO:0005975">
    <property type="term" value="P:carbohydrate metabolic process"/>
    <property type="evidence" value="ECO:0007669"/>
    <property type="project" value="InterPro"/>
</dbReference>